<sequence>MTVAECKEKWRNLRTVVSRNRRSGATKKKAYYLADVMQFAVPFIKTAIPPSPGNLPEMPEQQTTQVLSPSTSDYDESIAENDTEPASFSQQPSSPFSPPPPPLQQTAQTKRNTEGKSCQKQKFKVASRRKCEEDADVSIAEYFTAKKTKLDQNQQDERKESIKMFLLSLIPDLSQLSDVQIREFERRVLNIIDDIGLSALKYNTYLKVISILSSALTHSRIFVFIFDRKGLSSLTNSRMRNYKRKTERGKVSIDLLQRAADAVIRNGRKLKTVARELEICHMTLFRYVKKLKAGLTPTVGYYSRQVFNHDQEKTLAEYLLKCASIYFGLLPEEVRKLAYTCAIKFDMHNIPASWHRNKEAGADWFTDVGVNGPFKTYCTKAQQNWLRNNPGKTMSIYEIPGIVKIAWPVAATPNNIMNAFKKAGISPYNPDIFTDEDFAPSFVTDRPLPDTNISLLESTHNEESQLQKITDHEEPGLNCNMEGIPDIEPRPATTGPVTNQPQPGPSNIADFSNNVVIQATSRIFSPEAIKPLPKAPPRSSTATKHRIRKSAILTDTPEKNALAEEKARRVKSKTKTKGNKIEKRIGKTNSNSIDKQNCKVIGKSLSGKKNVKRKILQDDHESDSEEDSLEWYCLICCDSFSNSKPGEQWIECVKCKNWAHSKCLKSEDIHFFVCPNCDSDDEYFE</sequence>
<feature type="domain" description="BESS" evidence="3">
    <location>
        <begin position="159"/>
        <end position="198"/>
    </location>
</feature>
<dbReference type="PROSITE" id="PS51031">
    <property type="entry name" value="BESS"/>
    <property type="match status" value="1"/>
</dbReference>
<evidence type="ECO:0000259" key="3">
    <source>
        <dbReference type="PROSITE" id="PS51031"/>
    </source>
</evidence>
<dbReference type="CDD" id="cd15517">
    <property type="entry name" value="PHD_TCF19_like"/>
    <property type="match status" value="1"/>
</dbReference>
<comment type="subcellular location">
    <subcellularLocation>
        <location evidence="1">Nucleus</location>
    </subcellularLocation>
</comment>
<dbReference type="Pfam" id="PF02944">
    <property type="entry name" value="BESS"/>
    <property type="match status" value="1"/>
</dbReference>
<evidence type="ECO:0000313" key="4">
    <source>
        <dbReference type="EMBL" id="CAH1986895.1"/>
    </source>
</evidence>
<gene>
    <name evidence="4" type="ORF">ACAOBT_LOCUS17511</name>
</gene>
<dbReference type="GO" id="GO:0005634">
    <property type="term" value="C:nucleus"/>
    <property type="evidence" value="ECO:0007669"/>
    <property type="project" value="UniProtKB-SubCell"/>
</dbReference>
<comment type="caution">
    <text evidence="4">The sequence shown here is derived from an EMBL/GenBank/DDBJ whole genome shotgun (WGS) entry which is preliminary data.</text>
</comment>
<evidence type="ECO:0000256" key="2">
    <source>
        <dbReference type="SAM" id="MobiDB-lite"/>
    </source>
</evidence>
<dbReference type="Proteomes" id="UP001152888">
    <property type="component" value="Unassembled WGS sequence"/>
</dbReference>
<keyword evidence="5" id="KW-1185">Reference proteome</keyword>
<dbReference type="OrthoDB" id="7383979at2759"/>
<dbReference type="Gene3D" id="3.30.40.10">
    <property type="entry name" value="Zinc/RING finger domain, C3HC4 (zinc finger)"/>
    <property type="match status" value="1"/>
</dbReference>
<dbReference type="InterPro" id="IPR011011">
    <property type="entry name" value="Znf_FYVE_PHD"/>
</dbReference>
<dbReference type="AlphaFoldDB" id="A0A9P0PJZ0"/>
<accession>A0A9P0PJZ0</accession>
<dbReference type="EMBL" id="CAKOFQ010007008">
    <property type="protein sequence ID" value="CAH1986895.1"/>
    <property type="molecule type" value="Genomic_DNA"/>
</dbReference>
<proteinExistence type="predicted"/>
<feature type="compositionally biased region" description="Low complexity" evidence="2">
    <location>
        <begin position="85"/>
        <end position="94"/>
    </location>
</feature>
<dbReference type="GO" id="GO:0003677">
    <property type="term" value="F:DNA binding"/>
    <property type="evidence" value="ECO:0007669"/>
    <property type="project" value="InterPro"/>
</dbReference>
<dbReference type="InterPro" id="IPR013083">
    <property type="entry name" value="Znf_RING/FYVE/PHD"/>
</dbReference>
<dbReference type="InterPro" id="IPR004210">
    <property type="entry name" value="BESS_motif"/>
</dbReference>
<feature type="compositionally biased region" description="Acidic residues" evidence="2">
    <location>
        <begin position="73"/>
        <end position="83"/>
    </location>
</feature>
<keyword evidence="1" id="KW-0539">Nucleus</keyword>
<feature type="region of interest" description="Disordered" evidence="2">
    <location>
        <begin position="51"/>
        <end position="121"/>
    </location>
</feature>
<organism evidence="4 5">
    <name type="scientific">Acanthoscelides obtectus</name>
    <name type="common">Bean weevil</name>
    <name type="synonym">Bruchus obtectus</name>
    <dbReference type="NCBI Taxonomy" id="200917"/>
    <lineage>
        <taxon>Eukaryota</taxon>
        <taxon>Metazoa</taxon>
        <taxon>Ecdysozoa</taxon>
        <taxon>Arthropoda</taxon>
        <taxon>Hexapoda</taxon>
        <taxon>Insecta</taxon>
        <taxon>Pterygota</taxon>
        <taxon>Neoptera</taxon>
        <taxon>Endopterygota</taxon>
        <taxon>Coleoptera</taxon>
        <taxon>Polyphaga</taxon>
        <taxon>Cucujiformia</taxon>
        <taxon>Chrysomeloidea</taxon>
        <taxon>Chrysomelidae</taxon>
        <taxon>Bruchinae</taxon>
        <taxon>Bruchini</taxon>
        <taxon>Acanthoscelides</taxon>
    </lineage>
</organism>
<reference evidence="4" key="1">
    <citation type="submission" date="2022-03" db="EMBL/GenBank/DDBJ databases">
        <authorList>
            <person name="Sayadi A."/>
        </authorList>
    </citation>
    <scope>NUCLEOTIDE SEQUENCE</scope>
</reference>
<feature type="compositionally biased region" description="Polar residues" evidence="2">
    <location>
        <begin position="60"/>
        <end position="72"/>
    </location>
</feature>
<evidence type="ECO:0000313" key="5">
    <source>
        <dbReference type="Proteomes" id="UP001152888"/>
    </source>
</evidence>
<protein>
    <recommendedName>
        <fullName evidence="3">BESS domain-containing protein</fullName>
    </recommendedName>
</protein>
<name>A0A9P0PJZ0_ACAOB</name>
<evidence type="ECO:0000256" key="1">
    <source>
        <dbReference type="PROSITE-ProRule" id="PRU00371"/>
    </source>
</evidence>
<dbReference type="SUPFAM" id="SSF57903">
    <property type="entry name" value="FYVE/PHD zinc finger"/>
    <property type="match status" value="1"/>
</dbReference>